<protein>
    <submittedName>
        <fullName evidence="2">Carbohydrate-binding domain- family 9-like-subgroup</fullName>
    </submittedName>
</protein>
<feature type="region of interest" description="Disordered" evidence="1">
    <location>
        <begin position="1"/>
        <end position="20"/>
    </location>
</feature>
<dbReference type="SUPFAM" id="SSF49344">
    <property type="entry name" value="CBD9-like"/>
    <property type="match status" value="1"/>
</dbReference>
<proteinExistence type="predicted"/>
<evidence type="ECO:0000313" key="3">
    <source>
        <dbReference type="Proteomes" id="UP001446871"/>
    </source>
</evidence>
<dbReference type="EMBL" id="JAQQWM010000008">
    <property type="protein sequence ID" value="KAK8053402.1"/>
    <property type="molecule type" value="Genomic_DNA"/>
</dbReference>
<gene>
    <name evidence="2" type="ORF">PG996_012703</name>
</gene>
<dbReference type="Proteomes" id="UP001446871">
    <property type="component" value="Unassembled WGS sequence"/>
</dbReference>
<evidence type="ECO:0000256" key="1">
    <source>
        <dbReference type="SAM" id="MobiDB-lite"/>
    </source>
</evidence>
<sequence length="288" mass="31956">MHTHILPTVHTTRTSFSLQTSIGTQANPTLSYNEKEIHPFQPAPTASPSNQCHHDVSASLGLNRHGHGCHSPAQPDLGRIPHRSPSLQVHACPKLAVASYNKTVPDQAPFPHTEVALCYTDDSINMAFSAINETNFYYDPSQGTNDAIWEYEVMETFIALGDKDPQTYLEFEVNPNNVTFQAFIYNPGKVRADGASFETFFINNTLETGFTASTTQDRSQKIWGSSVTIPLGLFNVDNGTAQGTKWRMNFFRTVVAPDTFPNQTLGAWSPPDKASFHMTPFFGHVEFI</sequence>
<keyword evidence="3" id="KW-1185">Reference proteome</keyword>
<dbReference type="Gene3D" id="2.60.40.1190">
    <property type="match status" value="1"/>
</dbReference>
<name>A0ABR1U3C2_9PEZI</name>
<comment type="caution">
    <text evidence="2">The sequence shown here is derived from an EMBL/GenBank/DDBJ whole genome shotgun (WGS) entry which is preliminary data.</text>
</comment>
<organism evidence="2 3">
    <name type="scientific">Apiospora saccharicola</name>
    <dbReference type="NCBI Taxonomy" id="335842"/>
    <lineage>
        <taxon>Eukaryota</taxon>
        <taxon>Fungi</taxon>
        <taxon>Dikarya</taxon>
        <taxon>Ascomycota</taxon>
        <taxon>Pezizomycotina</taxon>
        <taxon>Sordariomycetes</taxon>
        <taxon>Xylariomycetidae</taxon>
        <taxon>Amphisphaeriales</taxon>
        <taxon>Apiosporaceae</taxon>
        <taxon>Apiospora</taxon>
    </lineage>
</organism>
<dbReference type="CDD" id="cd09620">
    <property type="entry name" value="CBM9_like_3"/>
    <property type="match status" value="1"/>
</dbReference>
<evidence type="ECO:0000313" key="2">
    <source>
        <dbReference type="EMBL" id="KAK8053402.1"/>
    </source>
</evidence>
<accession>A0ABR1U3C2</accession>
<feature type="compositionally biased region" description="Polar residues" evidence="1">
    <location>
        <begin position="9"/>
        <end position="20"/>
    </location>
</feature>
<reference evidence="2 3" key="1">
    <citation type="submission" date="2023-01" db="EMBL/GenBank/DDBJ databases">
        <title>Analysis of 21 Apiospora genomes using comparative genomics revels a genus with tremendous synthesis potential of carbohydrate active enzymes and secondary metabolites.</title>
        <authorList>
            <person name="Sorensen T."/>
        </authorList>
    </citation>
    <scope>NUCLEOTIDE SEQUENCE [LARGE SCALE GENOMIC DNA]</scope>
    <source>
        <strain evidence="2 3">CBS 83171</strain>
    </source>
</reference>